<organism evidence="1 2">
    <name type="scientific">Puccinia striiformis f. sp. tritici PST-78</name>
    <dbReference type="NCBI Taxonomy" id="1165861"/>
    <lineage>
        <taxon>Eukaryota</taxon>
        <taxon>Fungi</taxon>
        <taxon>Dikarya</taxon>
        <taxon>Basidiomycota</taxon>
        <taxon>Pucciniomycotina</taxon>
        <taxon>Pucciniomycetes</taxon>
        <taxon>Pucciniales</taxon>
        <taxon>Pucciniaceae</taxon>
        <taxon>Puccinia</taxon>
    </lineage>
</organism>
<name>A0A0L0V2Q0_9BASI</name>
<accession>A0A0L0V2Q0</accession>
<keyword evidence="2" id="KW-1185">Reference proteome</keyword>
<dbReference type="EMBL" id="AJIL01000141">
    <property type="protein sequence ID" value="KNE93264.1"/>
    <property type="molecule type" value="Genomic_DNA"/>
</dbReference>
<protein>
    <submittedName>
        <fullName evidence="1">Uncharacterized protein</fullName>
    </submittedName>
</protein>
<gene>
    <name evidence="1" type="ORF">PSTG_13375</name>
</gene>
<dbReference type="AlphaFoldDB" id="A0A0L0V2Q0"/>
<proteinExistence type="predicted"/>
<reference evidence="2" key="1">
    <citation type="submission" date="2014-03" db="EMBL/GenBank/DDBJ databases">
        <title>The Genome Sequence of Puccinia striiformis f. sp. tritici PST-78.</title>
        <authorList>
            <consortium name="The Broad Institute Genome Sequencing Platform"/>
            <person name="Cuomo C."/>
            <person name="Hulbert S."/>
            <person name="Chen X."/>
            <person name="Walker B."/>
            <person name="Young S.K."/>
            <person name="Zeng Q."/>
            <person name="Gargeya S."/>
            <person name="Fitzgerald M."/>
            <person name="Haas B."/>
            <person name="Abouelleil A."/>
            <person name="Alvarado L."/>
            <person name="Arachchi H.M."/>
            <person name="Berlin A.M."/>
            <person name="Chapman S.B."/>
            <person name="Goldberg J."/>
            <person name="Griggs A."/>
            <person name="Gujja S."/>
            <person name="Hansen M."/>
            <person name="Howarth C."/>
            <person name="Imamovic A."/>
            <person name="Larimer J."/>
            <person name="McCowan C."/>
            <person name="Montmayeur A."/>
            <person name="Murphy C."/>
            <person name="Neiman D."/>
            <person name="Pearson M."/>
            <person name="Priest M."/>
            <person name="Roberts A."/>
            <person name="Saif S."/>
            <person name="Shea T."/>
            <person name="Sisk P."/>
            <person name="Sykes S."/>
            <person name="Wortman J."/>
            <person name="Nusbaum C."/>
            <person name="Birren B."/>
        </authorList>
    </citation>
    <scope>NUCLEOTIDE SEQUENCE [LARGE SCALE GENOMIC DNA]</scope>
    <source>
        <strain evidence="2">race PST-78</strain>
    </source>
</reference>
<evidence type="ECO:0000313" key="2">
    <source>
        <dbReference type="Proteomes" id="UP000054564"/>
    </source>
</evidence>
<comment type="caution">
    <text evidence="1">The sequence shown here is derived from an EMBL/GenBank/DDBJ whole genome shotgun (WGS) entry which is preliminary data.</text>
</comment>
<dbReference type="Proteomes" id="UP000054564">
    <property type="component" value="Unassembled WGS sequence"/>
</dbReference>
<evidence type="ECO:0000313" key="1">
    <source>
        <dbReference type="EMBL" id="KNE93264.1"/>
    </source>
</evidence>
<sequence>MFLANQLSKINYFVVGLIVLSSLPSVELSVGRPFKIASLYARPPPIKRSFEKSKVPIHCSKTFGTHNQFGVLSCRDNTNQGYSCQPGQCHYGSADDSPDKFPLDKMVFEDCERGGKKGYKVTPAVFMSLDDQKTIIVKGYDKNASGNPNGNTEVLTYKCHWDKMTDTNTLRPWCGSCYREEWKEPTPEEFAKDKP</sequence>